<protein>
    <submittedName>
        <fullName evidence="9">ABC transporter binding protein</fullName>
    </submittedName>
</protein>
<evidence type="ECO:0000259" key="8">
    <source>
        <dbReference type="Pfam" id="PF02608"/>
    </source>
</evidence>
<dbReference type="RefSeq" id="WP_057974104.1">
    <property type="nucleotide sequence ID" value="NZ_AZDI01000004.1"/>
</dbReference>
<dbReference type="Proteomes" id="UP000051450">
    <property type="component" value="Unassembled WGS sequence"/>
</dbReference>
<comment type="similarity">
    <text evidence="2">Belongs to the BMP lipoprotein family.</text>
</comment>
<comment type="subcellular location">
    <subcellularLocation>
        <location evidence="1">Cell membrane</location>
        <topology evidence="1">Lipid-anchor</topology>
    </subcellularLocation>
</comment>
<feature type="signal peptide" evidence="7">
    <location>
        <begin position="1"/>
        <end position="27"/>
    </location>
</feature>
<feature type="chain" id="PRO_5006405299" evidence="7">
    <location>
        <begin position="28"/>
        <end position="345"/>
    </location>
</feature>
<dbReference type="CDD" id="cd06354">
    <property type="entry name" value="PBP1_PrnA-like"/>
    <property type="match status" value="1"/>
</dbReference>
<keyword evidence="10" id="KW-1185">Reference proteome</keyword>
<evidence type="ECO:0000256" key="7">
    <source>
        <dbReference type="SAM" id="SignalP"/>
    </source>
</evidence>
<dbReference type="PROSITE" id="PS51257">
    <property type="entry name" value="PROKAR_LIPOPROTEIN"/>
    <property type="match status" value="1"/>
</dbReference>
<dbReference type="OrthoDB" id="9784230at2"/>
<name>A0A0R1HR67_9LACO</name>
<keyword evidence="5" id="KW-0472">Membrane</keyword>
<sequence>MKTRKIIFGSLLSLGLVLTLAGCGSQAKSSAGKTTKNSVALVTDGGGIDDKSFNQSAWEGLKAWGKENKFSKGVGGYDYAQSTSPSDFTPNINKLIKAKYKTVLGIGYQVQKNIADASKQYSDVNFVIVDSVIPNQKNVASVMFKAEQSSFLAGVAAAETTKTNKVGFIGGVKSDIVEGFQAGFTQGVKAVNKNISVDVKYAGSFSKADLGKSLADAMYSNQEDVIYQAAGGTGNGVFTSAKGLAKDGKKVWVIGVDRDQKADGKYNGGNVTLASAVKEVGIAVQDLSNKALKGNFPGGKTIEYDLKDKGVSLVNDNMSESAEKQVNAYKEKIINGDISVSAKAN</sequence>
<reference evidence="9 10" key="1">
    <citation type="journal article" date="2015" name="Genome Announc.">
        <title>Expanding the biotechnology potential of lactobacilli through comparative genomics of 213 strains and associated genera.</title>
        <authorList>
            <person name="Sun Z."/>
            <person name="Harris H.M."/>
            <person name="McCann A."/>
            <person name="Guo C."/>
            <person name="Argimon S."/>
            <person name="Zhang W."/>
            <person name="Yang X."/>
            <person name="Jeffery I.B."/>
            <person name="Cooney J.C."/>
            <person name="Kagawa T.F."/>
            <person name="Liu W."/>
            <person name="Song Y."/>
            <person name="Salvetti E."/>
            <person name="Wrobel A."/>
            <person name="Rasinkangas P."/>
            <person name="Parkhill J."/>
            <person name="Rea M.C."/>
            <person name="O'Sullivan O."/>
            <person name="Ritari J."/>
            <person name="Douillard F.P."/>
            <person name="Paul Ross R."/>
            <person name="Yang R."/>
            <person name="Briner A.E."/>
            <person name="Felis G.E."/>
            <person name="de Vos W.M."/>
            <person name="Barrangou R."/>
            <person name="Klaenhammer T.R."/>
            <person name="Caufield P.W."/>
            <person name="Cui Y."/>
            <person name="Zhang H."/>
            <person name="O'Toole P.W."/>
        </authorList>
    </citation>
    <scope>NUCLEOTIDE SEQUENCE [LARGE SCALE GENOMIC DNA]</scope>
    <source>
        <strain evidence="9 10">DSM 15638</strain>
    </source>
</reference>
<dbReference type="STRING" id="1423719.FC66_GL001040"/>
<keyword evidence="4 7" id="KW-0732">Signal</keyword>
<dbReference type="EMBL" id="AZDI01000004">
    <property type="protein sequence ID" value="KRK45810.1"/>
    <property type="molecule type" value="Genomic_DNA"/>
</dbReference>
<dbReference type="PATRIC" id="fig|1423719.4.peg.1061"/>
<dbReference type="SUPFAM" id="SSF53822">
    <property type="entry name" value="Periplasmic binding protein-like I"/>
    <property type="match status" value="1"/>
</dbReference>
<evidence type="ECO:0000256" key="1">
    <source>
        <dbReference type="ARBA" id="ARBA00004193"/>
    </source>
</evidence>
<evidence type="ECO:0000256" key="6">
    <source>
        <dbReference type="ARBA" id="ARBA00023288"/>
    </source>
</evidence>
<evidence type="ECO:0000313" key="10">
    <source>
        <dbReference type="Proteomes" id="UP000051450"/>
    </source>
</evidence>
<feature type="domain" description="ABC transporter substrate-binding protein PnrA-like" evidence="8">
    <location>
        <begin position="39"/>
        <end position="342"/>
    </location>
</feature>
<dbReference type="InterPro" id="IPR003760">
    <property type="entry name" value="PnrA-like"/>
</dbReference>
<dbReference type="InterPro" id="IPR028082">
    <property type="entry name" value="Peripla_BP_I"/>
</dbReference>
<dbReference type="InterPro" id="IPR050957">
    <property type="entry name" value="BMP_lipoprotein"/>
</dbReference>
<dbReference type="Gene3D" id="3.40.50.2300">
    <property type="match status" value="2"/>
</dbReference>
<dbReference type="AlphaFoldDB" id="A0A0R1HR67"/>
<organism evidence="9 10">
    <name type="scientific">Dellaglioa algida DSM 15638</name>
    <dbReference type="NCBI Taxonomy" id="1423719"/>
    <lineage>
        <taxon>Bacteria</taxon>
        <taxon>Bacillati</taxon>
        <taxon>Bacillota</taxon>
        <taxon>Bacilli</taxon>
        <taxon>Lactobacillales</taxon>
        <taxon>Lactobacillaceae</taxon>
        <taxon>Dellaglioa</taxon>
    </lineage>
</organism>
<evidence type="ECO:0000256" key="4">
    <source>
        <dbReference type="ARBA" id="ARBA00022729"/>
    </source>
</evidence>
<comment type="caution">
    <text evidence="9">The sequence shown here is derived from an EMBL/GenBank/DDBJ whole genome shotgun (WGS) entry which is preliminary data.</text>
</comment>
<evidence type="ECO:0000313" key="9">
    <source>
        <dbReference type="EMBL" id="KRK45810.1"/>
    </source>
</evidence>
<accession>A0A0R1HR67</accession>
<keyword evidence="3" id="KW-1003">Cell membrane</keyword>
<dbReference type="PANTHER" id="PTHR34296">
    <property type="entry name" value="TRANSCRIPTIONAL ACTIVATOR PROTEIN MED"/>
    <property type="match status" value="1"/>
</dbReference>
<evidence type="ECO:0000256" key="2">
    <source>
        <dbReference type="ARBA" id="ARBA00008610"/>
    </source>
</evidence>
<dbReference type="PANTHER" id="PTHR34296:SF2">
    <property type="entry name" value="ABC TRANSPORTER GUANOSINE-BINDING PROTEIN NUPN"/>
    <property type="match status" value="1"/>
</dbReference>
<gene>
    <name evidence="9" type="ORF">FC66_GL001040</name>
</gene>
<dbReference type="Pfam" id="PF02608">
    <property type="entry name" value="Bmp"/>
    <property type="match status" value="1"/>
</dbReference>
<keyword evidence="6" id="KW-0449">Lipoprotein</keyword>
<proteinExistence type="inferred from homology"/>
<evidence type="ECO:0000256" key="3">
    <source>
        <dbReference type="ARBA" id="ARBA00022475"/>
    </source>
</evidence>
<evidence type="ECO:0000256" key="5">
    <source>
        <dbReference type="ARBA" id="ARBA00023136"/>
    </source>
</evidence>
<dbReference type="GO" id="GO:0005886">
    <property type="term" value="C:plasma membrane"/>
    <property type="evidence" value="ECO:0007669"/>
    <property type="project" value="UniProtKB-SubCell"/>
</dbReference>